<dbReference type="AlphaFoldDB" id="A0A1E3WJ54"/>
<feature type="transmembrane region" description="Helical" evidence="1">
    <location>
        <begin position="38"/>
        <end position="59"/>
    </location>
</feature>
<sequence length="213" mass="24239">MSENNIKMSLSVDKKDLQGLVDNNDRVKSKSPIIEKMTLLVAVLALIFSSVLTGVTIFYSDIHNRQSVMPLLSAWHSESEDKKIISWGVYNAGLGPAIIKEAEAFICHDARESTCDEKSDAFLGEYHVWDPLRTEGVENINVSWEELVVTGDIIKDGDDLDIVKVQWKDKIPMEYDADKHLVLAYCYCSVYEDCYYSDTRSKRNKYDPLLNCK</sequence>
<accession>A0A1E3WJ54</accession>
<proteinExistence type="predicted"/>
<dbReference type="PATRIC" id="fig|45658.8.peg.4166"/>
<evidence type="ECO:0000313" key="3">
    <source>
        <dbReference type="Proteomes" id="UP000095131"/>
    </source>
</evidence>
<protein>
    <submittedName>
        <fullName evidence="2">Uncharacterized protein</fullName>
    </submittedName>
</protein>
<evidence type="ECO:0000313" key="2">
    <source>
        <dbReference type="EMBL" id="ODS05047.1"/>
    </source>
</evidence>
<name>A0A1E3WJ54_9VIBR</name>
<gene>
    <name evidence="2" type="ORF">VSF3289_04187</name>
</gene>
<dbReference type="Proteomes" id="UP000095131">
    <property type="component" value="Unassembled WGS sequence"/>
</dbReference>
<organism evidence="2 3">
    <name type="scientific">Vibrio scophthalmi</name>
    <dbReference type="NCBI Taxonomy" id="45658"/>
    <lineage>
        <taxon>Bacteria</taxon>
        <taxon>Pseudomonadati</taxon>
        <taxon>Pseudomonadota</taxon>
        <taxon>Gammaproteobacteria</taxon>
        <taxon>Vibrionales</taxon>
        <taxon>Vibrionaceae</taxon>
        <taxon>Vibrio</taxon>
    </lineage>
</organism>
<dbReference type="RefSeq" id="WP_069448050.1">
    <property type="nucleotide sequence ID" value="NZ_MDCJ01000007.1"/>
</dbReference>
<comment type="caution">
    <text evidence="2">The sequence shown here is derived from an EMBL/GenBank/DDBJ whole genome shotgun (WGS) entry which is preliminary data.</text>
</comment>
<dbReference type="OrthoDB" id="1492993at2"/>
<dbReference type="EMBL" id="MDCJ01000007">
    <property type="protein sequence ID" value="ODS05047.1"/>
    <property type="molecule type" value="Genomic_DNA"/>
</dbReference>
<keyword evidence="1" id="KW-0812">Transmembrane</keyword>
<reference evidence="2 3" key="1">
    <citation type="submission" date="2016-08" db="EMBL/GenBank/DDBJ databases">
        <title>Genome sequencing of Vibrio scophthalmi strain FP3289, an isolated from Paralichthys olivaceus.</title>
        <authorList>
            <person name="Han H.-J."/>
        </authorList>
    </citation>
    <scope>NUCLEOTIDE SEQUENCE [LARGE SCALE GENOMIC DNA]</scope>
    <source>
        <strain evidence="2 3">FP3289</strain>
    </source>
</reference>
<keyword evidence="1" id="KW-1133">Transmembrane helix</keyword>
<evidence type="ECO:0000256" key="1">
    <source>
        <dbReference type="SAM" id="Phobius"/>
    </source>
</evidence>
<keyword evidence="1" id="KW-0472">Membrane</keyword>